<organism evidence="2">
    <name type="scientific">marine sediment metagenome</name>
    <dbReference type="NCBI Taxonomy" id="412755"/>
    <lineage>
        <taxon>unclassified sequences</taxon>
        <taxon>metagenomes</taxon>
        <taxon>ecological metagenomes</taxon>
    </lineage>
</organism>
<keyword evidence="1" id="KW-0812">Transmembrane</keyword>
<accession>X1CKI9</accession>
<proteinExistence type="predicted"/>
<name>X1CKI9_9ZZZZ</name>
<comment type="caution">
    <text evidence="2">The sequence shown here is derived from an EMBL/GenBank/DDBJ whole genome shotgun (WGS) entry which is preliminary data.</text>
</comment>
<dbReference type="AlphaFoldDB" id="X1CKI9"/>
<feature type="transmembrane region" description="Helical" evidence="1">
    <location>
        <begin position="32"/>
        <end position="50"/>
    </location>
</feature>
<reference evidence="2" key="1">
    <citation type="journal article" date="2014" name="Front. Microbiol.">
        <title>High frequency of phylogenetically diverse reductive dehalogenase-homologous genes in deep subseafloor sedimentary metagenomes.</title>
        <authorList>
            <person name="Kawai M."/>
            <person name="Futagami T."/>
            <person name="Toyoda A."/>
            <person name="Takaki Y."/>
            <person name="Nishi S."/>
            <person name="Hori S."/>
            <person name="Arai W."/>
            <person name="Tsubouchi T."/>
            <person name="Morono Y."/>
            <person name="Uchiyama I."/>
            <person name="Ito T."/>
            <person name="Fujiyama A."/>
            <person name="Inagaki F."/>
            <person name="Takami H."/>
        </authorList>
    </citation>
    <scope>NUCLEOTIDE SEQUENCE</scope>
    <source>
        <strain evidence="2">Expedition CK06-06</strain>
    </source>
</reference>
<evidence type="ECO:0000256" key="1">
    <source>
        <dbReference type="SAM" id="Phobius"/>
    </source>
</evidence>
<feature type="non-terminal residue" evidence="2">
    <location>
        <position position="1"/>
    </location>
</feature>
<feature type="transmembrane region" description="Helical" evidence="1">
    <location>
        <begin position="62"/>
        <end position="82"/>
    </location>
</feature>
<keyword evidence="1" id="KW-1133">Transmembrane helix</keyword>
<evidence type="ECO:0000313" key="2">
    <source>
        <dbReference type="EMBL" id="GAG93512.1"/>
    </source>
</evidence>
<gene>
    <name evidence="2" type="ORF">S01H4_42768</name>
</gene>
<dbReference type="EMBL" id="BART01023521">
    <property type="protein sequence ID" value="GAG93512.1"/>
    <property type="molecule type" value="Genomic_DNA"/>
</dbReference>
<sequence length="92" mass="10608">GIRPGAGVFNELLRMKDSQLWSGPSLLGASQLSLPVFAGYFALLFVLLAWWRQAEFLRAVRVNLWSVFWCALVAWGLHFLWWQLATSYHRGR</sequence>
<protein>
    <submittedName>
        <fullName evidence="2">Uncharacterized protein</fullName>
    </submittedName>
</protein>
<keyword evidence="1" id="KW-0472">Membrane</keyword>